<keyword evidence="2" id="KW-1185">Reference proteome</keyword>
<name>X6MB57_RETFI</name>
<dbReference type="Proteomes" id="UP000023152">
    <property type="component" value="Unassembled WGS sequence"/>
</dbReference>
<evidence type="ECO:0000313" key="2">
    <source>
        <dbReference type="Proteomes" id="UP000023152"/>
    </source>
</evidence>
<dbReference type="InterPro" id="IPR011047">
    <property type="entry name" value="Quinoprotein_ADH-like_sf"/>
</dbReference>
<accession>X6MB57</accession>
<gene>
    <name evidence="1" type="ORF">RFI_26125</name>
</gene>
<organism evidence="1 2">
    <name type="scientific">Reticulomyxa filosa</name>
    <dbReference type="NCBI Taxonomy" id="46433"/>
    <lineage>
        <taxon>Eukaryota</taxon>
        <taxon>Sar</taxon>
        <taxon>Rhizaria</taxon>
        <taxon>Retaria</taxon>
        <taxon>Foraminifera</taxon>
        <taxon>Monothalamids</taxon>
        <taxon>Reticulomyxidae</taxon>
        <taxon>Reticulomyxa</taxon>
    </lineage>
</organism>
<comment type="caution">
    <text evidence="1">The sequence shown here is derived from an EMBL/GenBank/DDBJ whole genome shotgun (WGS) entry which is preliminary data.</text>
</comment>
<sequence length="145" mass="16659">MLKSSDNHTIYVWEIFSKKEIQAFHGHIKPISHLNSQQMELSSGQEMSKWGHAGLADCTFSPQKSFILSYTFSYTVTLWDCSSKKQIVRLQKDPTGTYSFAISPDERFEHCRSHFMHASISKDGQTILAKEANGIIRIWEMMLPN</sequence>
<dbReference type="SUPFAM" id="SSF50998">
    <property type="entry name" value="Quinoprotein alcohol dehydrogenase-like"/>
    <property type="match status" value="1"/>
</dbReference>
<dbReference type="AlphaFoldDB" id="X6MB57"/>
<dbReference type="Gene3D" id="2.130.10.10">
    <property type="entry name" value="YVTN repeat-like/Quinoprotein amine dehydrogenase"/>
    <property type="match status" value="1"/>
</dbReference>
<evidence type="ECO:0000313" key="1">
    <source>
        <dbReference type="EMBL" id="ETO11248.1"/>
    </source>
</evidence>
<dbReference type="InterPro" id="IPR015943">
    <property type="entry name" value="WD40/YVTN_repeat-like_dom_sf"/>
</dbReference>
<reference evidence="1 2" key="1">
    <citation type="journal article" date="2013" name="Curr. Biol.">
        <title>The Genome of the Foraminiferan Reticulomyxa filosa.</title>
        <authorList>
            <person name="Glockner G."/>
            <person name="Hulsmann N."/>
            <person name="Schleicher M."/>
            <person name="Noegel A.A."/>
            <person name="Eichinger L."/>
            <person name="Gallinger C."/>
            <person name="Pawlowski J."/>
            <person name="Sierra R."/>
            <person name="Euteneuer U."/>
            <person name="Pillet L."/>
            <person name="Moustafa A."/>
            <person name="Platzer M."/>
            <person name="Groth M."/>
            <person name="Szafranski K."/>
            <person name="Schliwa M."/>
        </authorList>
    </citation>
    <scope>NUCLEOTIDE SEQUENCE [LARGE SCALE GENOMIC DNA]</scope>
</reference>
<dbReference type="EMBL" id="ASPP01022609">
    <property type="protein sequence ID" value="ETO11248.1"/>
    <property type="molecule type" value="Genomic_DNA"/>
</dbReference>
<proteinExistence type="predicted"/>
<dbReference type="OrthoDB" id="9890280at2759"/>
<protein>
    <submittedName>
        <fullName evidence="1">Uncharacterized protein</fullName>
    </submittedName>
</protein>